<dbReference type="STRING" id="158441.A0A226EIS2"/>
<evidence type="ECO:0000313" key="3">
    <source>
        <dbReference type="EMBL" id="OXA56446.1"/>
    </source>
</evidence>
<keyword evidence="4" id="KW-1185">Reference proteome</keyword>
<dbReference type="PANTHER" id="PTHR33539:SF1">
    <property type="entry name" value="UPF0764 PROTEIN C16ORF89"/>
    <property type="match status" value="1"/>
</dbReference>
<protein>
    <submittedName>
        <fullName evidence="3">Uncharacterized protein</fullName>
    </submittedName>
</protein>
<evidence type="ECO:0000313" key="4">
    <source>
        <dbReference type="Proteomes" id="UP000198287"/>
    </source>
</evidence>
<accession>A0A226EIS2</accession>
<dbReference type="Proteomes" id="UP000198287">
    <property type="component" value="Unassembled WGS sequence"/>
</dbReference>
<dbReference type="OrthoDB" id="5949187at2759"/>
<feature type="compositionally biased region" description="Gly residues" evidence="1">
    <location>
        <begin position="31"/>
        <end position="43"/>
    </location>
</feature>
<comment type="caution">
    <text evidence="3">The sequence shown here is derived from an EMBL/GenBank/DDBJ whole genome shotgun (WGS) entry which is preliminary data.</text>
</comment>
<dbReference type="Pfam" id="PF15882">
    <property type="entry name" value="DUF4735"/>
    <property type="match status" value="1"/>
</dbReference>
<dbReference type="AlphaFoldDB" id="A0A226EIS2"/>
<organism evidence="3 4">
    <name type="scientific">Folsomia candida</name>
    <name type="common">Springtail</name>
    <dbReference type="NCBI Taxonomy" id="158441"/>
    <lineage>
        <taxon>Eukaryota</taxon>
        <taxon>Metazoa</taxon>
        <taxon>Ecdysozoa</taxon>
        <taxon>Arthropoda</taxon>
        <taxon>Hexapoda</taxon>
        <taxon>Collembola</taxon>
        <taxon>Entomobryomorpha</taxon>
        <taxon>Isotomoidea</taxon>
        <taxon>Isotomidae</taxon>
        <taxon>Proisotominae</taxon>
        <taxon>Folsomia</taxon>
    </lineage>
</organism>
<proteinExistence type="predicted"/>
<dbReference type="GO" id="GO:0016020">
    <property type="term" value="C:membrane"/>
    <property type="evidence" value="ECO:0007669"/>
    <property type="project" value="TreeGrafter"/>
</dbReference>
<dbReference type="OMA" id="WESTSIM"/>
<keyword evidence="2" id="KW-0732">Signal</keyword>
<dbReference type="InterPro" id="IPR031751">
    <property type="entry name" value="DUF4735"/>
</dbReference>
<feature type="region of interest" description="Disordered" evidence="1">
    <location>
        <begin position="30"/>
        <end position="53"/>
    </location>
</feature>
<evidence type="ECO:0000256" key="2">
    <source>
        <dbReference type="SAM" id="SignalP"/>
    </source>
</evidence>
<gene>
    <name evidence="3" type="ORF">Fcan01_09372</name>
</gene>
<dbReference type="GO" id="GO:0005829">
    <property type="term" value="C:cytosol"/>
    <property type="evidence" value="ECO:0007669"/>
    <property type="project" value="TreeGrafter"/>
</dbReference>
<feature type="chain" id="PRO_5013211689" evidence="2">
    <location>
        <begin position="27"/>
        <end position="423"/>
    </location>
</feature>
<sequence length="423" mass="47895">MKSHKVLVPKTSLLVVIVLLVTLAASQLITSGGGSRSPVGKGGAETLSNNNGVGHMSMDVSPNCMYDSTDFKIMGDSVERALNFFENNIDKLVLDAAVGTRSLQAQLKAVLQRHPKLPELVQNYLKYLVAKSGSLSNRIAEAISNSPSISSTEKKHTLPWVTTDGLWDWPVDGKWESTSIMQSYEPPEGFNATKILAQSKETIEEAQSDACIFQVFNCQSQETSETCRKLFFVQEQSLYSLTHQVIYTLFAKKKQCFRALSSDGLRRYQEKLCGKVWLEANAISQIGFPPNYADLFIEQVAICGMTGYPNFFQRDWLMQILKWQSPQKSGCFRDTRAQPPNSVAMLVKLYHRNQQKFHEMMNRHFQEHKLERLRNKVTSRQKRSDAFLKQGNRENCSVHFTAVGITALAMHMRYFVDTCFPSY</sequence>
<feature type="signal peptide" evidence="2">
    <location>
        <begin position="1"/>
        <end position="26"/>
    </location>
</feature>
<reference evidence="3 4" key="1">
    <citation type="submission" date="2015-12" db="EMBL/GenBank/DDBJ databases">
        <title>The genome of Folsomia candida.</title>
        <authorList>
            <person name="Faddeeva A."/>
            <person name="Derks M.F."/>
            <person name="Anvar Y."/>
            <person name="Smit S."/>
            <person name="Van Straalen N."/>
            <person name="Roelofs D."/>
        </authorList>
    </citation>
    <scope>NUCLEOTIDE SEQUENCE [LARGE SCALE GENOMIC DNA]</scope>
    <source>
        <strain evidence="3 4">VU population</strain>
        <tissue evidence="3">Whole body</tissue>
    </source>
</reference>
<dbReference type="EMBL" id="LNIX01000004">
    <property type="protein sequence ID" value="OXA56446.1"/>
    <property type="molecule type" value="Genomic_DNA"/>
</dbReference>
<dbReference type="PANTHER" id="PTHR33539">
    <property type="entry name" value="UPF0764 PROTEIN C16ORF89"/>
    <property type="match status" value="1"/>
</dbReference>
<name>A0A226EIS2_FOLCA</name>
<evidence type="ECO:0000256" key="1">
    <source>
        <dbReference type="SAM" id="MobiDB-lite"/>
    </source>
</evidence>